<feature type="transmembrane region" description="Helical" evidence="13">
    <location>
        <begin position="289"/>
        <end position="310"/>
    </location>
</feature>
<feature type="transmembrane region" description="Helical" evidence="13">
    <location>
        <begin position="12"/>
        <end position="37"/>
    </location>
</feature>
<keyword evidence="7" id="KW-0547">Nucleotide-binding</keyword>
<evidence type="ECO:0000313" key="17">
    <source>
        <dbReference type="Proteomes" id="UP001519287"/>
    </source>
</evidence>
<dbReference type="RefSeq" id="WP_209970261.1">
    <property type="nucleotide sequence ID" value="NZ_JAGGLB010000002.1"/>
</dbReference>
<sequence>MGNSIFKKLLSTSLIMVVSIAILIGVISYNIAAHILILETEKYLINELKQIDRSLLTIVEDVNQSAGILQNNTILNQVFTPTIKTSFQRYSDATEVEKLLKTAISNNDAILGAMILSQSQDFAAGFRTNNYTYEELLSTPIYQKKVLSLQDDQYLLVSSDELFQSSRSNQMKVAGDGTNIIFMVKKISNSEGNDVIMISFLSTASIMQKQSAGNVYAIDRTTKQTWLGTTLTTTDTTPLMNVIAAEKPEGSIREESNRFVYMKSGLMDWYLVNLISEKNIVKPLNEIRIFVVLHVSIIVVICMIAAMFASRGLTWRIRKMKQAFLKGINGPELLTGYYASNQGYRFLFFKSMKFGYKLFLFYMCIVIVPMLVLSLLLYQKTVHIVENQLEQSFRQTLLQASSSIDMLLNRHIRNAKYMITNENVQLLYTMPPLTELTEYRKQQQTITKEIMNKAIYHNGLSTITLYKMNGEVLYSSSQIHDELKAPLMERKTNMVWVDTHADEFQNQVFSLVHEIKGNILFTEGFAQTIGYLKVDIQEALLSQMFKDVRISNQGAVLISNSDGVILSANDKQTIGKKLKELPLLSLPGKMFKAETGLSYSDWRIHALLPSNELVSSKNDLITYNLFVLSIMMLVIVIICIQKSAVFLRPIHSLIRVIKKVQEGNLGVRFYERSGDEIELLGRSFNTMLDRLQSLIEQITASKIREQELETKKREAELNALQSQINPHFLYNTFESINWLVIQSENEKAVKMMTSLADLFRIGINRGQHIVSVGEEVQHAEAYITIQKIRYNEKLNVHWNIHEDANLCKTIKLVLQPIIENAIYHGIELMEGPGTIQINGFIHEGSLQLQIADNGLGMEDERLNELRERFRNWYHEPSRSIGLLNVNERIKLMFGDQYGLQITSKINEGTVVTVMLPIL</sequence>
<keyword evidence="4" id="KW-1003">Cell membrane</keyword>
<dbReference type="InterPro" id="IPR003594">
    <property type="entry name" value="HATPase_dom"/>
</dbReference>
<evidence type="ECO:0000259" key="14">
    <source>
        <dbReference type="PROSITE" id="PS50109"/>
    </source>
</evidence>
<dbReference type="SUPFAM" id="SSF55874">
    <property type="entry name" value="ATPase domain of HSP90 chaperone/DNA topoisomerase II/histidine kinase"/>
    <property type="match status" value="1"/>
</dbReference>
<dbReference type="InterPro" id="IPR010559">
    <property type="entry name" value="Sig_transdc_His_kin_internal"/>
</dbReference>
<dbReference type="Gene3D" id="1.10.8.500">
    <property type="entry name" value="HAMP domain in histidine kinase"/>
    <property type="match status" value="1"/>
</dbReference>
<dbReference type="PROSITE" id="PS50885">
    <property type="entry name" value="HAMP"/>
    <property type="match status" value="1"/>
</dbReference>
<feature type="domain" description="HAMP" evidence="15">
    <location>
        <begin position="644"/>
        <end position="696"/>
    </location>
</feature>
<evidence type="ECO:0000256" key="11">
    <source>
        <dbReference type="ARBA" id="ARBA00023136"/>
    </source>
</evidence>
<keyword evidence="10" id="KW-0902">Two-component regulatory system</keyword>
<dbReference type="GO" id="GO:0016301">
    <property type="term" value="F:kinase activity"/>
    <property type="evidence" value="ECO:0007669"/>
    <property type="project" value="UniProtKB-KW"/>
</dbReference>
<gene>
    <name evidence="16" type="ORF">J2Z66_001050</name>
</gene>
<evidence type="ECO:0000256" key="12">
    <source>
        <dbReference type="SAM" id="Coils"/>
    </source>
</evidence>
<feature type="transmembrane region" description="Helical" evidence="13">
    <location>
        <begin position="620"/>
        <end position="640"/>
    </location>
</feature>
<evidence type="ECO:0000256" key="8">
    <source>
        <dbReference type="ARBA" id="ARBA00022777"/>
    </source>
</evidence>
<dbReference type="SUPFAM" id="SSF158472">
    <property type="entry name" value="HAMP domain-like"/>
    <property type="match status" value="1"/>
</dbReference>
<evidence type="ECO:0000256" key="7">
    <source>
        <dbReference type="ARBA" id="ARBA00022741"/>
    </source>
</evidence>
<keyword evidence="5" id="KW-0597">Phosphoprotein</keyword>
<evidence type="ECO:0000256" key="13">
    <source>
        <dbReference type="SAM" id="Phobius"/>
    </source>
</evidence>
<dbReference type="InterPro" id="IPR036890">
    <property type="entry name" value="HATPase_C_sf"/>
</dbReference>
<name>A0ABS4IQN6_9BACL</name>
<keyword evidence="13" id="KW-0812">Transmembrane</keyword>
<dbReference type="Pfam" id="PF02518">
    <property type="entry name" value="HATPase_c"/>
    <property type="match status" value="1"/>
</dbReference>
<dbReference type="Proteomes" id="UP001519287">
    <property type="component" value="Unassembled WGS sequence"/>
</dbReference>
<keyword evidence="12" id="KW-0175">Coiled coil</keyword>
<comment type="caution">
    <text evidence="16">The sequence shown here is derived from an EMBL/GenBank/DDBJ whole genome shotgun (WGS) entry which is preliminary data.</text>
</comment>
<keyword evidence="17" id="KW-1185">Reference proteome</keyword>
<organism evidence="16 17">
    <name type="scientific">Paenibacillus eucommiae</name>
    <dbReference type="NCBI Taxonomy" id="1355755"/>
    <lineage>
        <taxon>Bacteria</taxon>
        <taxon>Bacillati</taxon>
        <taxon>Bacillota</taxon>
        <taxon>Bacilli</taxon>
        <taxon>Bacillales</taxon>
        <taxon>Paenibacillaceae</taxon>
        <taxon>Paenibacillus</taxon>
    </lineage>
</organism>
<evidence type="ECO:0000256" key="3">
    <source>
        <dbReference type="ARBA" id="ARBA00012438"/>
    </source>
</evidence>
<dbReference type="CDD" id="cd06225">
    <property type="entry name" value="HAMP"/>
    <property type="match status" value="1"/>
</dbReference>
<evidence type="ECO:0000256" key="4">
    <source>
        <dbReference type="ARBA" id="ARBA00022475"/>
    </source>
</evidence>
<evidence type="ECO:0000256" key="10">
    <source>
        <dbReference type="ARBA" id="ARBA00023012"/>
    </source>
</evidence>
<dbReference type="SMART" id="SM00304">
    <property type="entry name" value="HAMP"/>
    <property type="match status" value="1"/>
</dbReference>
<dbReference type="PROSITE" id="PS50109">
    <property type="entry name" value="HIS_KIN"/>
    <property type="match status" value="1"/>
</dbReference>
<keyword evidence="9" id="KW-0067">ATP-binding</keyword>
<evidence type="ECO:0000313" key="16">
    <source>
        <dbReference type="EMBL" id="MBP1989455.1"/>
    </source>
</evidence>
<evidence type="ECO:0000259" key="15">
    <source>
        <dbReference type="PROSITE" id="PS50885"/>
    </source>
</evidence>
<dbReference type="Gene3D" id="3.30.450.20">
    <property type="entry name" value="PAS domain"/>
    <property type="match status" value="1"/>
</dbReference>
<dbReference type="EMBL" id="JAGGLB010000002">
    <property type="protein sequence ID" value="MBP1989455.1"/>
    <property type="molecule type" value="Genomic_DNA"/>
</dbReference>
<dbReference type="Gene3D" id="3.30.565.10">
    <property type="entry name" value="Histidine kinase-like ATPase, C-terminal domain"/>
    <property type="match status" value="1"/>
</dbReference>
<feature type="domain" description="Histidine kinase" evidence="14">
    <location>
        <begin position="814"/>
        <end position="918"/>
    </location>
</feature>
<keyword evidence="8 16" id="KW-0418">Kinase</keyword>
<protein>
    <recommendedName>
        <fullName evidence="3">histidine kinase</fullName>
        <ecNumber evidence="3">2.7.13.3</ecNumber>
    </recommendedName>
</protein>
<dbReference type="PANTHER" id="PTHR34220:SF7">
    <property type="entry name" value="SENSOR HISTIDINE KINASE YPDA"/>
    <property type="match status" value="1"/>
</dbReference>
<comment type="catalytic activity">
    <reaction evidence="1">
        <text>ATP + protein L-histidine = ADP + protein N-phospho-L-histidine.</text>
        <dbReference type="EC" id="2.7.13.3"/>
    </reaction>
</comment>
<dbReference type="InterPro" id="IPR050640">
    <property type="entry name" value="Bact_2-comp_sensor_kinase"/>
</dbReference>
<feature type="transmembrane region" description="Helical" evidence="13">
    <location>
        <begin position="358"/>
        <end position="378"/>
    </location>
</feature>
<evidence type="ECO:0000256" key="1">
    <source>
        <dbReference type="ARBA" id="ARBA00000085"/>
    </source>
</evidence>
<keyword evidence="11 13" id="KW-0472">Membrane</keyword>
<dbReference type="CDD" id="cd18774">
    <property type="entry name" value="PDC2_HK_sensor"/>
    <property type="match status" value="1"/>
</dbReference>
<keyword evidence="6" id="KW-0808">Transferase</keyword>
<keyword evidence="13" id="KW-1133">Transmembrane helix</keyword>
<dbReference type="SMART" id="SM00387">
    <property type="entry name" value="HATPase_c"/>
    <property type="match status" value="1"/>
</dbReference>
<comment type="subcellular location">
    <subcellularLocation>
        <location evidence="2">Cell membrane</location>
        <topology evidence="2">Multi-pass membrane protein</topology>
    </subcellularLocation>
</comment>
<dbReference type="InterPro" id="IPR005467">
    <property type="entry name" value="His_kinase_dom"/>
</dbReference>
<feature type="coiled-coil region" evidence="12">
    <location>
        <begin position="691"/>
        <end position="723"/>
    </location>
</feature>
<reference evidence="16 17" key="1">
    <citation type="submission" date="2021-03" db="EMBL/GenBank/DDBJ databases">
        <title>Genomic Encyclopedia of Type Strains, Phase IV (KMG-IV): sequencing the most valuable type-strain genomes for metagenomic binning, comparative biology and taxonomic classification.</title>
        <authorList>
            <person name="Goeker M."/>
        </authorList>
    </citation>
    <scope>NUCLEOTIDE SEQUENCE [LARGE SCALE GENOMIC DNA]</scope>
    <source>
        <strain evidence="16 17">DSM 26048</strain>
    </source>
</reference>
<accession>A0ABS4IQN6</accession>
<evidence type="ECO:0000256" key="9">
    <source>
        <dbReference type="ARBA" id="ARBA00022840"/>
    </source>
</evidence>
<dbReference type="PANTHER" id="PTHR34220">
    <property type="entry name" value="SENSOR HISTIDINE KINASE YPDA"/>
    <property type="match status" value="1"/>
</dbReference>
<dbReference type="EC" id="2.7.13.3" evidence="3"/>
<dbReference type="Pfam" id="PF06580">
    <property type="entry name" value="His_kinase"/>
    <property type="match status" value="1"/>
</dbReference>
<proteinExistence type="predicted"/>
<evidence type="ECO:0000256" key="5">
    <source>
        <dbReference type="ARBA" id="ARBA00022553"/>
    </source>
</evidence>
<evidence type="ECO:0000256" key="6">
    <source>
        <dbReference type="ARBA" id="ARBA00022679"/>
    </source>
</evidence>
<evidence type="ECO:0000256" key="2">
    <source>
        <dbReference type="ARBA" id="ARBA00004651"/>
    </source>
</evidence>
<dbReference type="InterPro" id="IPR003660">
    <property type="entry name" value="HAMP_dom"/>
</dbReference>
<dbReference type="Pfam" id="PF00672">
    <property type="entry name" value="HAMP"/>
    <property type="match status" value="1"/>
</dbReference>